<dbReference type="Pfam" id="PF00022">
    <property type="entry name" value="Actin"/>
    <property type="match status" value="1"/>
</dbReference>
<dbReference type="GO" id="GO:0005634">
    <property type="term" value="C:nucleus"/>
    <property type="evidence" value="ECO:0007669"/>
    <property type="project" value="UniProtKB-ARBA"/>
</dbReference>
<comment type="catalytic activity">
    <reaction evidence="4">
        <text>ATP + H2O = ADP + phosphate + H(+)</text>
        <dbReference type="Rhea" id="RHEA:13065"/>
        <dbReference type="ChEBI" id="CHEBI:15377"/>
        <dbReference type="ChEBI" id="CHEBI:15378"/>
        <dbReference type="ChEBI" id="CHEBI:30616"/>
        <dbReference type="ChEBI" id="CHEBI:43474"/>
        <dbReference type="ChEBI" id="CHEBI:456216"/>
    </reaction>
</comment>
<proteinExistence type="inferred from homology"/>
<evidence type="ECO:0000256" key="1">
    <source>
        <dbReference type="ARBA" id="ARBA00004496"/>
    </source>
</evidence>
<dbReference type="InterPro" id="IPR004000">
    <property type="entry name" value="Actin"/>
</dbReference>
<keyword evidence="3" id="KW-0963">Cytoplasm</keyword>
<gene>
    <name evidence="5" type="ORF">ACHHYP_13198</name>
</gene>
<dbReference type="FunFam" id="3.90.640.10:FF:000014">
    <property type="entry name" value="Putative actin-related protein 6"/>
    <property type="match status" value="1"/>
</dbReference>
<dbReference type="EMBL" id="JNBR01000127">
    <property type="protein sequence ID" value="OQR96854.1"/>
    <property type="molecule type" value="Genomic_DNA"/>
</dbReference>
<dbReference type="Gene3D" id="3.30.420.40">
    <property type="match status" value="2"/>
</dbReference>
<dbReference type="Gene3D" id="3.90.640.10">
    <property type="entry name" value="Actin, Chain A, domain 4"/>
    <property type="match status" value="1"/>
</dbReference>
<evidence type="ECO:0000256" key="3">
    <source>
        <dbReference type="ARBA" id="ARBA00022490"/>
    </source>
</evidence>
<dbReference type="SUPFAM" id="SSF53067">
    <property type="entry name" value="Actin-like ATPase domain"/>
    <property type="match status" value="2"/>
</dbReference>
<evidence type="ECO:0000313" key="5">
    <source>
        <dbReference type="EMBL" id="OQR96854.1"/>
    </source>
</evidence>
<protein>
    <submittedName>
        <fullName evidence="5">Actin-related protein 6-like</fullName>
    </submittedName>
</protein>
<dbReference type="STRING" id="1202772.A0A1V9ZFS7"/>
<keyword evidence="6" id="KW-1185">Reference proteome</keyword>
<dbReference type="CDD" id="cd10210">
    <property type="entry name" value="ASKHA_NBD_Arp6"/>
    <property type="match status" value="1"/>
</dbReference>
<dbReference type="Proteomes" id="UP000243579">
    <property type="component" value="Unassembled WGS sequence"/>
</dbReference>
<dbReference type="SMART" id="SM00268">
    <property type="entry name" value="ACTIN"/>
    <property type="match status" value="1"/>
</dbReference>
<dbReference type="PANTHER" id="PTHR11937">
    <property type="entry name" value="ACTIN"/>
    <property type="match status" value="1"/>
</dbReference>
<dbReference type="OrthoDB" id="6220758at2759"/>
<evidence type="ECO:0000256" key="2">
    <source>
        <dbReference type="ARBA" id="ARBA00005665"/>
    </source>
</evidence>
<name>A0A1V9ZFS7_ACHHY</name>
<dbReference type="AlphaFoldDB" id="A0A1V9ZFS7"/>
<reference evidence="5 6" key="1">
    <citation type="journal article" date="2014" name="Genome Biol. Evol.">
        <title>The secreted proteins of Achlya hypogyna and Thraustotheca clavata identify the ancestral oomycete secretome and reveal gene acquisitions by horizontal gene transfer.</title>
        <authorList>
            <person name="Misner I."/>
            <person name="Blouin N."/>
            <person name="Leonard G."/>
            <person name="Richards T.A."/>
            <person name="Lane C.E."/>
        </authorList>
    </citation>
    <scope>NUCLEOTIDE SEQUENCE [LARGE SCALE GENOMIC DNA]</scope>
    <source>
        <strain evidence="5 6">ATCC 48635</strain>
    </source>
</reference>
<accession>A0A1V9ZFS7</accession>
<comment type="similarity">
    <text evidence="2">Belongs to the actin family. ARP6 subfamily.</text>
</comment>
<dbReference type="Gene3D" id="2.30.36.70">
    <property type="entry name" value="Actin, Chain A, domain 2"/>
    <property type="match status" value="1"/>
</dbReference>
<sequence>MGVYVVDVGGASLKHGAATAATYSVTDNYVRMTAKAHAIQIRRPVERGYVVNWTLQGDLLQEILPPGRDNTFLVTTPVFTPEKLLAAQDEVAFEEFQYDTYASVIPQAVVPREPVACVVDLGFSCTYIVPVIEGVAQLEAVRRLNVGGKLMTNYLKECVSYRQWNMMDSFELIDEVKQAVCRCAMDFPAQMRAFADKSATVLQWALPDFVHTKRGPERAAARYDTGIAASALIWSDFATAVEQITVPEVLFHPSDIGLDQAGLAEGIADAIAACPEYSQGLMYQNIQLIGGTSQLPQLLERLSQELRPLVPGHFALGISRATDPIGAVWNGCKTFATTEQFAQHLVTKAEYLEHGSNLCRDRFQQYR</sequence>
<dbReference type="InterPro" id="IPR043129">
    <property type="entry name" value="ATPase_NBD"/>
</dbReference>
<organism evidence="5 6">
    <name type="scientific">Achlya hypogyna</name>
    <name type="common">Oomycete</name>
    <name type="synonym">Protoachlya hypogyna</name>
    <dbReference type="NCBI Taxonomy" id="1202772"/>
    <lineage>
        <taxon>Eukaryota</taxon>
        <taxon>Sar</taxon>
        <taxon>Stramenopiles</taxon>
        <taxon>Oomycota</taxon>
        <taxon>Saprolegniomycetes</taxon>
        <taxon>Saprolegniales</taxon>
        <taxon>Achlyaceae</taxon>
        <taxon>Achlya</taxon>
    </lineage>
</organism>
<evidence type="ECO:0000313" key="6">
    <source>
        <dbReference type="Proteomes" id="UP000243579"/>
    </source>
</evidence>
<comment type="subcellular location">
    <subcellularLocation>
        <location evidence="1">Cytoplasm</location>
    </subcellularLocation>
</comment>
<comment type="caution">
    <text evidence="5">The sequence shown here is derived from an EMBL/GenBank/DDBJ whole genome shotgun (WGS) entry which is preliminary data.</text>
</comment>
<dbReference type="GO" id="GO:0005737">
    <property type="term" value="C:cytoplasm"/>
    <property type="evidence" value="ECO:0007669"/>
    <property type="project" value="UniProtKB-SubCell"/>
</dbReference>
<evidence type="ECO:0000256" key="4">
    <source>
        <dbReference type="ARBA" id="ARBA00049360"/>
    </source>
</evidence>